<comment type="caution">
    <text evidence="6">The sequence shown here is derived from an EMBL/GenBank/DDBJ whole genome shotgun (WGS) entry which is preliminary data.</text>
</comment>
<evidence type="ECO:0000256" key="1">
    <source>
        <dbReference type="ARBA" id="ARBA00004202"/>
    </source>
</evidence>
<comment type="subcellular location">
    <subcellularLocation>
        <location evidence="1">Cell membrane</location>
        <topology evidence="1">Peripheral membrane protein</topology>
    </subcellularLocation>
</comment>
<dbReference type="NCBIfam" id="TIGR01755">
    <property type="entry name" value="flav_wrbA"/>
    <property type="match status" value="1"/>
</dbReference>
<dbReference type="VEuPathDB" id="FungiDB:C7M61_003591"/>
<dbReference type="PROSITE" id="PS50902">
    <property type="entry name" value="FLAVODOXIN_LIKE"/>
    <property type="match status" value="1"/>
</dbReference>
<dbReference type="GO" id="GO:0005737">
    <property type="term" value="C:cytoplasm"/>
    <property type="evidence" value="ECO:0007669"/>
    <property type="project" value="EnsemblFungi"/>
</dbReference>
<evidence type="ECO:0000256" key="3">
    <source>
        <dbReference type="ARBA" id="ARBA00053955"/>
    </source>
</evidence>
<accession>A0A2P7YMH0</accession>
<evidence type="ECO:0000256" key="4">
    <source>
        <dbReference type="SAM" id="MobiDB-lite"/>
    </source>
</evidence>
<dbReference type="SUPFAM" id="SSF52218">
    <property type="entry name" value="Flavoproteins"/>
    <property type="match status" value="1"/>
</dbReference>
<feature type="compositionally biased region" description="Low complexity" evidence="4">
    <location>
        <begin position="209"/>
        <end position="231"/>
    </location>
</feature>
<name>A0A2P7YMH0_9ASCO</name>
<dbReference type="FunFam" id="3.40.50.360:FF:000001">
    <property type="entry name" value="NAD(P)H dehydrogenase (Quinone) FQR1-like"/>
    <property type="match status" value="1"/>
</dbReference>
<dbReference type="NCBIfam" id="NF002999">
    <property type="entry name" value="PRK03767.1"/>
    <property type="match status" value="1"/>
</dbReference>
<dbReference type="Pfam" id="PF03358">
    <property type="entry name" value="FMN_red"/>
    <property type="match status" value="1"/>
</dbReference>
<comment type="function">
    <text evidence="3">Flavodoxin-like protein (FLP) that plays a role in cell wall integrity, oxidative stress protection and virulence. FLPs act as NAD(P)H quinone oxidoreductases. Reduces ubiquinone (coenzyme Q), enabling it to serve as an antioxidant in the membrane.</text>
</comment>
<dbReference type="Gene3D" id="3.40.50.360">
    <property type="match status" value="1"/>
</dbReference>
<dbReference type="Proteomes" id="UP000241107">
    <property type="component" value="Unassembled WGS sequence"/>
</dbReference>
<organism evidence="6 7">
    <name type="scientific">Candidozyma pseudohaemuli</name>
    <dbReference type="NCBI Taxonomy" id="418784"/>
    <lineage>
        <taxon>Eukaryota</taxon>
        <taxon>Fungi</taxon>
        <taxon>Dikarya</taxon>
        <taxon>Ascomycota</taxon>
        <taxon>Saccharomycotina</taxon>
        <taxon>Pichiomycetes</taxon>
        <taxon>Metschnikowiaceae</taxon>
        <taxon>Candidozyma</taxon>
    </lineage>
</organism>
<sequence length="265" mass="28041">MKVAIVYYSTYGHVLTLAKSIKKGLESSGKVSQVDILQVPETLSKDILQQLHAPEKPNYPLATPEKVAEYDAILFGYPTRFGNLPAQLVEFFGQTGGLWTSGGLYRKPVGVFTSVSSSGGGQEVTMRNLFSYVAHHGMVFIPLGYGKAFPDITNLEEVHGGSPYGAATFAGANGSRQPSDLELRIAHTQGETFAASAAKLVAASKAPAATKKTAPAAAEKKTAQSTSPATKTTEKSTEASTPQRVQKLSTPNAKEESSCAKCVIV</sequence>
<protein>
    <submittedName>
        <fullName evidence="6">NAD(P)H:quinone oxidoreductase, type IV</fullName>
    </submittedName>
</protein>
<dbReference type="GO" id="GO:0010181">
    <property type="term" value="F:FMN binding"/>
    <property type="evidence" value="ECO:0007669"/>
    <property type="project" value="InterPro"/>
</dbReference>
<dbReference type="PANTHER" id="PTHR30546">
    <property type="entry name" value="FLAVODOXIN-RELATED PROTEIN WRBA-RELATED"/>
    <property type="match status" value="1"/>
</dbReference>
<dbReference type="InterPro" id="IPR005025">
    <property type="entry name" value="FMN_Rdtase-like_dom"/>
</dbReference>
<dbReference type="EMBL" id="PYFQ01000009">
    <property type="protein sequence ID" value="PSK37164.1"/>
    <property type="molecule type" value="Genomic_DNA"/>
</dbReference>
<dbReference type="GO" id="GO:0034599">
    <property type="term" value="P:cellular response to oxidative stress"/>
    <property type="evidence" value="ECO:0007669"/>
    <property type="project" value="UniProtKB-ARBA"/>
</dbReference>
<dbReference type="GO" id="GO:0160020">
    <property type="term" value="P:positive regulation of ferroptosis"/>
    <property type="evidence" value="ECO:0007669"/>
    <property type="project" value="EnsemblFungi"/>
</dbReference>
<gene>
    <name evidence="6" type="ORF">C7M61_003591</name>
</gene>
<feature type="compositionally biased region" description="Polar residues" evidence="4">
    <location>
        <begin position="243"/>
        <end position="252"/>
    </location>
</feature>
<proteinExistence type="inferred from homology"/>
<evidence type="ECO:0000259" key="5">
    <source>
        <dbReference type="PROSITE" id="PS50902"/>
    </source>
</evidence>
<reference evidence="6 7" key="1">
    <citation type="submission" date="2018-03" db="EMBL/GenBank/DDBJ databases">
        <title>Candida pseudohaemulonii genome assembly and annotation.</title>
        <authorList>
            <person name="Munoz J.F."/>
            <person name="Gade L.G."/>
            <person name="Chow N.A."/>
            <person name="Litvintseva A.P."/>
            <person name="Loparev V.N."/>
            <person name="Cuomo C.A."/>
        </authorList>
    </citation>
    <scope>NUCLEOTIDE SEQUENCE [LARGE SCALE GENOMIC DNA]</scope>
    <source>
        <strain evidence="6 7">B12108</strain>
    </source>
</reference>
<dbReference type="GO" id="GO:0032126">
    <property type="term" value="C:eisosome"/>
    <property type="evidence" value="ECO:0007669"/>
    <property type="project" value="EnsemblFungi"/>
</dbReference>
<dbReference type="GO" id="GO:0005886">
    <property type="term" value="C:plasma membrane"/>
    <property type="evidence" value="ECO:0007669"/>
    <property type="project" value="UniProtKB-SubCell"/>
</dbReference>
<feature type="domain" description="Flavodoxin-like" evidence="5">
    <location>
        <begin position="3"/>
        <end position="193"/>
    </location>
</feature>
<dbReference type="RefSeq" id="XP_024713015.1">
    <property type="nucleotide sequence ID" value="XM_024858928.1"/>
</dbReference>
<evidence type="ECO:0000256" key="2">
    <source>
        <dbReference type="ARBA" id="ARBA00006961"/>
    </source>
</evidence>
<feature type="region of interest" description="Disordered" evidence="4">
    <location>
        <begin position="209"/>
        <end position="258"/>
    </location>
</feature>
<keyword evidence="7" id="KW-1185">Reference proteome</keyword>
<dbReference type="AlphaFoldDB" id="A0A2P7YMH0"/>
<dbReference type="GO" id="GO:0003955">
    <property type="term" value="F:NAD(P)H dehydrogenase (quinone) activity"/>
    <property type="evidence" value="ECO:0007669"/>
    <property type="project" value="InterPro"/>
</dbReference>
<dbReference type="GeneID" id="36566979"/>
<evidence type="ECO:0000313" key="6">
    <source>
        <dbReference type="EMBL" id="PSK37164.1"/>
    </source>
</evidence>
<dbReference type="OrthoDB" id="504689at2759"/>
<comment type="similarity">
    <text evidence="2">Belongs to the WrbA family.</text>
</comment>
<dbReference type="InterPro" id="IPR008254">
    <property type="entry name" value="Flavodoxin/NO_synth"/>
</dbReference>
<dbReference type="PANTHER" id="PTHR30546:SF23">
    <property type="entry name" value="FLAVOPROTEIN-LIKE PROTEIN YCP4-RELATED"/>
    <property type="match status" value="1"/>
</dbReference>
<dbReference type="STRING" id="418784.A0A2P7YMH0"/>
<dbReference type="InterPro" id="IPR029039">
    <property type="entry name" value="Flavoprotein-like_sf"/>
</dbReference>
<evidence type="ECO:0000313" key="7">
    <source>
        <dbReference type="Proteomes" id="UP000241107"/>
    </source>
</evidence>
<dbReference type="InterPro" id="IPR010089">
    <property type="entry name" value="Flavoprotein_WrbA-like"/>
</dbReference>